<keyword evidence="6" id="KW-0411">Iron-sulfur</keyword>
<evidence type="ECO:0000256" key="1">
    <source>
        <dbReference type="ARBA" id="ARBA00022448"/>
    </source>
</evidence>
<dbReference type="InterPro" id="IPR014116">
    <property type="entry name" value="Cyt_c_oxidase_cbb3_FixG"/>
</dbReference>
<sequence length="453" mass="51761">MQQKEKRRWIYAKKPAGRLYTYRQWVGYTLLLFLFAAPFVKIEGNPLLMFNIIERKFSFFGSLFYPQDLHLLVFAMLILMVGIVLFTAVFGRIWCGWACPQTIFMELVFRRIEYLIEGDWRQQQRLDKGGSSDLRAWKKLLKHGVFFFISLLISNIFLAYIIGSDALISIIRDPIEKHITGFVSIMLFATVFYAVYAYVREIVCTTVCPYGRLQSVLLDDQSITVAYDARRGEPRSKKSKKSREDADRRGDCIDCRLCVHVCPTGIDIREGVQMECISCTACIDACDAVMEKMGRPKRLIGFYTMGEIMRQAGVKAGNLRIYAYSGVLLVLMVVFGVLIFNRTAIDARLLRATGTSYQIRDDGTVSNLYTLELVNKAGRELSFEVKSAETGMHVQLVNAIQKLQKDGTARLSLFLIMQHRNIVDYKQHVVVEIVAEGEVVNLETTFIAPPYIR</sequence>
<keyword evidence="7" id="KW-0812">Transmembrane</keyword>
<evidence type="ECO:0000256" key="5">
    <source>
        <dbReference type="ARBA" id="ARBA00023004"/>
    </source>
</evidence>
<evidence type="ECO:0000256" key="2">
    <source>
        <dbReference type="ARBA" id="ARBA00022485"/>
    </source>
</evidence>
<dbReference type="RefSeq" id="WP_148910188.1">
    <property type="nucleotide sequence ID" value="NZ_VNHX01000030.1"/>
</dbReference>
<evidence type="ECO:0000256" key="7">
    <source>
        <dbReference type="SAM" id="Phobius"/>
    </source>
</evidence>
<dbReference type="PROSITE" id="PS51379">
    <property type="entry name" value="4FE4S_FER_2"/>
    <property type="match status" value="1"/>
</dbReference>
<keyword evidence="5" id="KW-0408">Iron</keyword>
<dbReference type="AlphaFoldDB" id="A0A5S5D0B6"/>
<evidence type="ECO:0000313" key="10">
    <source>
        <dbReference type="Proteomes" id="UP000325105"/>
    </source>
</evidence>
<dbReference type="Pfam" id="PF13746">
    <property type="entry name" value="Fer4_18"/>
    <property type="match status" value="1"/>
</dbReference>
<feature type="transmembrane region" description="Helical" evidence="7">
    <location>
        <begin position="69"/>
        <end position="95"/>
    </location>
</feature>
<reference evidence="9 10" key="1">
    <citation type="submission" date="2019-07" db="EMBL/GenBank/DDBJ databases">
        <title>Genomic Encyclopedia of Archaeal and Bacterial Type Strains, Phase II (KMG-II): from individual species to whole genera.</title>
        <authorList>
            <person name="Goeker M."/>
        </authorList>
    </citation>
    <scope>NUCLEOTIDE SEQUENCE [LARGE SCALE GENOMIC DNA]</scope>
    <source>
        <strain evidence="9 10">DSM 18850</strain>
    </source>
</reference>
<protein>
    <submittedName>
        <fullName evidence="9">Cytochrome c oxidase accessory protein FixG</fullName>
    </submittedName>
</protein>
<evidence type="ECO:0000256" key="3">
    <source>
        <dbReference type="ARBA" id="ARBA00022723"/>
    </source>
</evidence>
<keyword evidence="7" id="KW-1133">Transmembrane helix</keyword>
<evidence type="ECO:0000313" key="9">
    <source>
        <dbReference type="EMBL" id="TYP88708.1"/>
    </source>
</evidence>
<dbReference type="Pfam" id="PF11614">
    <property type="entry name" value="FixG_C"/>
    <property type="match status" value="1"/>
</dbReference>
<keyword evidence="1" id="KW-0813">Transport</keyword>
<evidence type="ECO:0000256" key="6">
    <source>
        <dbReference type="ARBA" id="ARBA00023014"/>
    </source>
</evidence>
<feature type="domain" description="4Fe-4S ferredoxin-type" evidence="8">
    <location>
        <begin position="242"/>
        <end position="271"/>
    </location>
</feature>
<dbReference type="GO" id="GO:0046872">
    <property type="term" value="F:metal ion binding"/>
    <property type="evidence" value="ECO:0007669"/>
    <property type="project" value="UniProtKB-KW"/>
</dbReference>
<gene>
    <name evidence="9" type="ORF">BC792_1309</name>
</gene>
<keyword evidence="4" id="KW-0249">Electron transport</keyword>
<dbReference type="Gene3D" id="3.30.70.20">
    <property type="match status" value="1"/>
</dbReference>
<keyword evidence="10" id="KW-1185">Reference proteome</keyword>
<dbReference type="InterPro" id="IPR017896">
    <property type="entry name" value="4Fe4S_Fe-S-bd"/>
</dbReference>
<dbReference type="InterPro" id="IPR017900">
    <property type="entry name" value="4Fe4S_Fe_S_CS"/>
</dbReference>
<dbReference type="InterPro" id="IPR051684">
    <property type="entry name" value="Electron_Trans/Redox"/>
</dbReference>
<dbReference type="EMBL" id="VNHX01000030">
    <property type="protein sequence ID" value="TYP88708.1"/>
    <property type="molecule type" value="Genomic_DNA"/>
</dbReference>
<dbReference type="GO" id="GO:0051539">
    <property type="term" value="F:4 iron, 4 sulfur cluster binding"/>
    <property type="evidence" value="ECO:0007669"/>
    <property type="project" value="UniProtKB-KW"/>
</dbReference>
<evidence type="ECO:0000259" key="8">
    <source>
        <dbReference type="PROSITE" id="PS51379"/>
    </source>
</evidence>
<dbReference type="InterPro" id="IPR032879">
    <property type="entry name" value="FixG_C"/>
</dbReference>
<dbReference type="InterPro" id="IPR013783">
    <property type="entry name" value="Ig-like_fold"/>
</dbReference>
<keyword evidence="3" id="KW-0479">Metal-binding</keyword>
<feature type="transmembrane region" description="Helical" evidence="7">
    <location>
        <begin position="144"/>
        <end position="162"/>
    </location>
</feature>
<keyword evidence="7" id="KW-0472">Membrane</keyword>
<evidence type="ECO:0000256" key="4">
    <source>
        <dbReference type="ARBA" id="ARBA00022982"/>
    </source>
</evidence>
<dbReference type="SUPFAM" id="SSF54862">
    <property type="entry name" value="4Fe-4S ferredoxins"/>
    <property type="match status" value="1"/>
</dbReference>
<name>A0A5S5D0B6_9SPHI</name>
<dbReference type="PROSITE" id="PS00198">
    <property type="entry name" value="4FE4S_FER_1"/>
    <property type="match status" value="1"/>
</dbReference>
<dbReference type="PANTHER" id="PTHR30176:SF3">
    <property type="entry name" value="FERREDOXIN-TYPE PROTEIN NAPH"/>
    <property type="match status" value="1"/>
</dbReference>
<proteinExistence type="predicted"/>
<feature type="transmembrane region" description="Helical" evidence="7">
    <location>
        <begin position="319"/>
        <end position="340"/>
    </location>
</feature>
<organism evidence="9 10">
    <name type="scientific">Sphingobacterium allocomposti</name>
    <dbReference type="NCBI Taxonomy" id="415956"/>
    <lineage>
        <taxon>Bacteria</taxon>
        <taxon>Pseudomonadati</taxon>
        <taxon>Bacteroidota</taxon>
        <taxon>Sphingobacteriia</taxon>
        <taxon>Sphingobacteriales</taxon>
        <taxon>Sphingobacteriaceae</taxon>
        <taxon>Sphingobacterium</taxon>
    </lineage>
</organism>
<dbReference type="GO" id="GO:0005886">
    <property type="term" value="C:plasma membrane"/>
    <property type="evidence" value="ECO:0007669"/>
    <property type="project" value="TreeGrafter"/>
</dbReference>
<accession>A0A5S5D0B6</accession>
<dbReference type="Pfam" id="PF12801">
    <property type="entry name" value="Fer4_5"/>
    <property type="match status" value="1"/>
</dbReference>
<dbReference type="Proteomes" id="UP000325105">
    <property type="component" value="Unassembled WGS sequence"/>
</dbReference>
<dbReference type="NCBIfam" id="TIGR02745">
    <property type="entry name" value="ccoG_rdxA_fixG"/>
    <property type="match status" value="1"/>
</dbReference>
<dbReference type="OrthoDB" id="9811700at2"/>
<keyword evidence="2" id="KW-0004">4Fe-4S</keyword>
<dbReference type="PANTHER" id="PTHR30176">
    <property type="entry name" value="FERREDOXIN-TYPE PROTEIN NAPH"/>
    <property type="match status" value="1"/>
</dbReference>
<comment type="caution">
    <text evidence="9">The sequence shown here is derived from an EMBL/GenBank/DDBJ whole genome shotgun (WGS) entry which is preliminary data.</text>
</comment>
<feature type="transmembrane region" description="Helical" evidence="7">
    <location>
        <begin position="20"/>
        <end position="40"/>
    </location>
</feature>
<feature type="transmembrane region" description="Helical" evidence="7">
    <location>
        <begin position="182"/>
        <end position="199"/>
    </location>
</feature>
<dbReference type="Gene3D" id="2.60.40.10">
    <property type="entry name" value="Immunoglobulins"/>
    <property type="match status" value="1"/>
</dbReference>